<dbReference type="EMBL" id="PDNB01000150">
    <property type="protein sequence ID" value="PGH03220.1"/>
    <property type="molecule type" value="Genomic_DNA"/>
</dbReference>
<dbReference type="AlphaFoldDB" id="A0A2B7X2Y7"/>
<dbReference type="InterPro" id="IPR036770">
    <property type="entry name" value="Ankyrin_rpt-contain_sf"/>
</dbReference>
<dbReference type="InterPro" id="IPR027417">
    <property type="entry name" value="P-loop_NTPase"/>
</dbReference>
<dbReference type="SUPFAM" id="SSF48403">
    <property type="entry name" value="Ankyrin repeat"/>
    <property type="match status" value="1"/>
</dbReference>
<dbReference type="Pfam" id="PF13857">
    <property type="entry name" value="Ank_5"/>
    <property type="match status" value="1"/>
</dbReference>
<accession>A0A2B7X2Y7</accession>
<organism evidence="4 5">
    <name type="scientific">Helicocarpus griseus UAMH5409</name>
    <dbReference type="NCBI Taxonomy" id="1447875"/>
    <lineage>
        <taxon>Eukaryota</taxon>
        <taxon>Fungi</taxon>
        <taxon>Dikarya</taxon>
        <taxon>Ascomycota</taxon>
        <taxon>Pezizomycotina</taxon>
        <taxon>Eurotiomycetes</taxon>
        <taxon>Eurotiomycetidae</taxon>
        <taxon>Onygenales</taxon>
        <taxon>Ajellomycetaceae</taxon>
        <taxon>Helicocarpus</taxon>
    </lineage>
</organism>
<comment type="caution">
    <text evidence="4">The sequence shown here is derived from an EMBL/GenBank/DDBJ whole genome shotgun (WGS) entry which is preliminary data.</text>
</comment>
<protein>
    <recommendedName>
        <fullName evidence="3">Nephrocystin 3-like N-terminal domain-containing protein</fullName>
    </recommendedName>
</protein>
<dbReference type="InterPro" id="IPR056884">
    <property type="entry name" value="NPHP3-like_N"/>
</dbReference>
<evidence type="ECO:0000259" key="3">
    <source>
        <dbReference type="Pfam" id="PF24883"/>
    </source>
</evidence>
<dbReference type="PANTHER" id="PTHR10039:SF16">
    <property type="entry name" value="GPI INOSITOL-DEACYLASE"/>
    <property type="match status" value="1"/>
</dbReference>
<sequence>MEAVSAAAAIAGLATLAGQSSKLIIQLVALCHDCSHIFGDVETLCENLRSLQITIKDVENNTAELEEFLPDAKDQVQRLRGELVRCVSDLSKWLAEAEKLADDSRRGLQRWTRKLKGALKKNRIQQINDDVASHRDQIGLMMSVFACHLGVRSARGVEVLSSGISGLTVAQRNTEATVVQQLDTIPSKTQDIPSVQNERREKISQWLSAVSYADQHAAIKSTRLDGTGLWLLNHPDFRDWRDTHGSEILWLHGDPGSGKTNLISAVIDSFEKSTHFRSSLFYFYCCGDHAQQEQTKTVLRSIIRQFFWSMGSPNPAEELYDKRKNDGFARDDFDIEELVSLMQQFLVLFAQRPSTGRVFIAIDGLDECDSPSRHQLIQAMHSLVADPAVHAKFIVGSRNDTEIYLRLGSCRNISIKPKDTRFDITRFIVSKVDQAISERRLLRGNVTHQLRNDVISQLVNRSDGMFLWARLQIEAICGAKQVHDLEAALKDLPVGLTASYESLFCQIRSQRPNNFKLASRAFQWILYGCAEIDAPSIMGALSLGLDNEPTEQVDIDLVIDVCYNLVGYDPFRNTFALIHETAKKFLLEKYLEQPSLTYITRICVAALHKRDPVLMKFPDGENSDGFLYHAATHWPEYNNKLKQRTPQLRWEQYELMTDAGAHSFWIQRLNKLPPPHHLRCDHKSQNSMDYFMEILSSVEITTKDHGPLLTAAYYGLCDIGLSLINCEKRRFRANPGPALHVAAQRGHIGFVSLLLRSGIIHANWVTAKRHISALHRAAESGHSSIVQLLLSCAGNDVNVTTSLGMTPLLYAINSGQQHTALLLLKHPFLDVNMEGADSKRSERANALFLASARRLYPVVKALLKFPEIKVNQRFTTLEQTSLIYAASRNYCELVRLLLTHGQVDPNASDTTGNTALHFSVLNNCELCCRTLLASPNINPNIHNHHGDAPISLALKTQQTAAASTLLHFHSSINMNITDSSGNTPLIIAAQMNHEQYAIYLLNHPKFDINATNMYQTTALHWALVNKNCVIAETIISRSLKTDSEYQTAPRTTSFDVNQQNNLGSTYIGLAAVAGLNDMLAKLLSLDGVKLDLVDEYGFTALDWAIRFNRPECAKLLQNAARVSQQEMLEQWPSSAVDMDDEIMLL</sequence>
<dbReference type="Pfam" id="PF12796">
    <property type="entry name" value="Ank_2"/>
    <property type="match status" value="3"/>
</dbReference>
<evidence type="ECO:0000313" key="4">
    <source>
        <dbReference type="EMBL" id="PGH03220.1"/>
    </source>
</evidence>
<feature type="domain" description="Nephrocystin 3-like N-terminal" evidence="3">
    <location>
        <begin position="226"/>
        <end position="398"/>
    </location>
</feature>
<dbReference type="Proteomes" id="UP000223968">
    <property type="component" value="Unassembled WGS sequence"/>
</dbReference>
<proteinExistence type="predicted"/>
<keyword evidence="2" id="KW-0175">Coiled coil</keyword>
<gene>
    <name evidence="4" type="ORF">AJ79_07415</name>
</gene>
<evidence type="ECO:0000256" key="2">
    <source>
        <dbReference type="SAM" id="Coils"/>
    </source>
</evidence>
<dbReference type="OrthoDB" id="7464126at2759"/>
<dbReference type="Gene3D" id="3.40.50.300">
    <property type="entry name" value="P-loop containing nucleotide triphosphate hydrolases"/>
    <property type="match status" value="1"/>
</dbReference>
<evidence type="ECO:0000313" key="5">
    <source>
        <dbReference type="Proteomes" id="UP000223968"/>
    </source>
</evidence>
<dbReference type="STRING" id="1447875.A0A2B7X2Y7"/>
<evidence type="ECO:0000256" key="1">
    <source>
        <dbReference type="ARBA" id="ARBA00022737"/>
    </source>
</evidence>
<dbReference type="PANTHER" id="PTHR10039">
    <property type="entry name" value="AMELOGENIN"/>
    <property type="match status" value="1"/>
</dbReference>
<reference evidence="4 5" key="1">
    <citation type="submission" date="2017-10" db="EMBL/GenBank/DDBJ databases">
        <title>Comparative genomics in systemic dimorphic fungi from Ajellomycetaceae.</title>
        <authorList>
            <person name="Munoz J.F."/>
            <person name="Mcewen J.G."/>
            <person name="Clay O.K."/>
            <person name="Cuomo C.A."/>
        </authorList>
    </citation>
    <scope>NUCLEOTIDE SEQUENCE [LARGE SCALE GENOMIC DNA]</scope>
    <source>
        <strain evidence="4 5">UAMH5409</strain>
    </source>
</reference>
<dbReference type="SMART" id="SM00248">
    <property type="entry name" value="ANK"/>
    <property type="match status" value="11"/>
</dbReference>
<keyword evidence="1" id="KW-0677">Repeat</keyword>
<dbReference type="Pfam" id="PF24883">
    <property type="entry name" value="NPHP3_N"/>
    <property type="match status" value="1"/>
</dbReference>
<dbReference type="InterPro" id="IPR002110">
    <property type="entry name" value="Ankyrin_rpt"/>
</dbReference>
<dbReference type="Gene3D" id="1.25.40.20">
    <property type="entry name" value="Ankyrin repeat-containing domain"/>
    <property type="match status" value="4"/>
</dbReference>
<feature type="coiled-coil region" evidence="2">
    <location>
        <begin position="41"/>
        <end position="114"/>
    </location>
</feature>
<dbReference type="SUPFAM" id="SSF52540">
    <property type="entry name" value="P-loop containing nucleoside triphosphate hydrolases"/>
    <property type="match status" value="1"/>
</dbReference>
<name>A0A2B7X2Y7_9EURO</name>
<keyword evidence="5" id="KW-1185">Reference proteome</keyword>